<dbReference type="AlphaFoldDB" id="A0A4D6LSV9"/>
<gene>
    <name evidence="1" type="ORF">DEO72_LG4g2536</name>
</gene>
<evidence type="ECO:0000313" key="2">
    <source>
        <dbReference type="Proteomes" id="UP000501690"/>
    </source>
</evidence>
<protein>
    <submittedName>
        <fullName evidence="1">Uncharacterized protein</fullName>
    </submittedName>
</protein>
<sequence>MGIIRSSLSHVMATALGLYIAQNYKVPDIKALASTAYSMATQVEHTFRKKSNKKDDD</sequence>
<organism evidence="1 2">
    <name type="scientific">Vigna unguiculata</name>
    <name type="common">Cowpea</name>
    <dbReference type="NCBI Taxonomy" id="3917"/>
    <lineage>
        <taxon>Eukaryota</taxon>
        <taxon>Viridiplantae</taxon>
        <taxon>Streptophyta</taxon>
        <taxon>Embryophyta</taxon>
        <taxon>Tracheophyta</taxon>
        <taxon>Spermatophyta</taxon>
        <taxon>Magnoliopsida</taxon>
        <taxon>eudicotyledons</taxon>
        <taxon>Gunneridae</taxon>
        <taxon>Pentapetalae</taxon>
        <taxon>rosids</taxon>
        <taxon>fabids</taxon>
        <taxon>Fabales</taxon>
        <taxon>Fabaceae</taxon>
        <taxon>Papilionoideae</taxon>
        <taxon>50 kb inversion clade</taxon>
        <taxon>NPAAA clade</taxon>
        <taxon>indigoferoid/millettioid clade</taxon>
        <taxon>Phaseoleae</taxon>
        <taxon>Vigna</taxon>
    </lineage>
</organism>
<dbReference type="OrthoDB" id="2012160at2759"/>
<keyword evidence="2" id="KW-1185">Reference proteome</keyword>
<dbReference type="Pfam" id="PF15054">
    <property type="entry name" value="DUF4535"/>
    <property type="match status" value="1"/>
</dbReference>
<name>A0A4D6LSV9_VIGUN</name>
<dbReference type="EMBL" id="CP039348">
    <property type="protein sequence ID" value="QCD91570.1"/>
    <property type="molecule type" value="Genomic_DNA"/>
</dbReference>
<dbReference type="Proteomes" id="UP000501690">
    <property type="component" value="Linkage Group LG4"/>
</dbReference>
<dbReference type="Gramene" id="Vigun02g167000.1.v1.2">
    <property type="protein sequence ID" value="Vigun02g167000.1.v1.2.CDS.1"/>
    <property type="gene ID" value="Vigun02g167000.v1.2"/>
</dbReference>
<dbReference type="InterPro" id="IPR027854">
    <property type="entry name" value="STMP1"/>
</dbReference>
<evidence type="ECO:0000313" key="1">
    <source>
        <dbReference type="EMBL" id="QCD91570.1"/>
    </source>
</evidence>
<dbReference type="PANTHER" id="PTHR33528:SF14">
    <property type="entry name" value="SOLUTE CARRIER FAMILY 35 MEMBER A4"/>
    <property type="match status" value="1"/>
</dbReference>
<accession>A0A4D6LSV9</accession>
<proteinExistence type="predicted"/>
<reference evidence="1 2" key="1">
    <citation type="submission" date="2019-04" db="EMBL/GenBank/DDBJ databases">
        <title>An improved genome assembly and genetic linkage map for asparagus bean, Vigna unguiculata ssp. sesquipedialis.</title>
        <authorList>
            <person name="Xia Q."/>
            <person name="Zhang R."/>
            <person name="Dong Y."/>
        </authorList>
    </citation>
    <scope>NUCLEOTIDE SEQUENCE [LARGE SCALE GENOMIC DNA]</scope>
    <source>
        <tissue evidence="1">Leaf</tissue>
    </source>
</reference>
<dbReference type="PANTHER" id="PTHR33528">
    <property type="entry name" value="OS07G0239500 PROTEIN"/>
    <property type="match status" value="1"/>
</dbReference>